<gene>
    <name evidence="1" type="ORF">DXN06_07845</name>
</gene>
<dbReference type="AlphaFoldDB" id="A0AAD0QNZ7"/>
<name>A0AAD0QNZ7_CUTAC</name>
<evidence type="ECO:0000313" key="1">
    <source>
        <dbReference type="EMBL" id="AXM07053.1"/>
    </source>
</evidence>
<dbReference type="RefSeq" id="WP_002529816.1">
    <property type="nucleotide sequence ID" value="NZ_AP022844.1"/>
</dbReference>
<dbReference type="EMBL" id="CP031442">
    <property type="protein sequence ID" value="AXM07053.1"/>
    <property type="molecule type" value="Genomic_DNA"/>
</dbReference>
<dbReference type="Proteomes" id="UP000256621">
    <property type="component" value="Chromosome"/>
</dbReference>
<proteinExistence type="predicted"/>
<reference evidence="1 2" key="1">
    <citation type="submission" date="2018-08" db="EMBL/GenBank/DDBJ databases">
        <title>Genome sequencing of Cutibacterium acnes KCOM 1315.</title>
        <authorList>
            <person name="Kook J.-K."/>
            <person name="Park S.-N."/>
            <person name="Lim Y.K."/>
        </authorList>
    </citation>
    <scope>NUCLEOTIDE SEQUENCE [LARGE SCALE GENOMIC DNA]</scope>
    <source>
        <strain evidence="1 2">KCOM 1315</strain>
    </source>
</reference>
<sequence>MAHASSPPVRSLTLPKHDHRVNACSLIGHAEIRWRYPYEFFVERPMVVVDNSHDAKMLWVQQCSDYSDQVIARRTSLYLQCHDKLSQIVEDKAY</sequence>
<organism evidence="1 2">
    <name type="scientific">Cutibacterium acnes</name>
    <name type="common">Propionibacterium acnes</name>
    <dbReference type="NCBI Taxonomy" id="1747"/>
    <lineage>
        <taxon>Bacteria</taxon>
        <taxon>Bacillati</taxon>
        <taxon>Actinomycetota</taxon>
        <taxon>Actinomycetes</taxon>
        <taxon>Propionibacteriales</taxon>
        <taxon>Propionibacteriaceae</taxon>
        <taxon>Cutibacterium</taxon>
    </lineage>
</organism>
<accession>A0AAD0QNZ7</accession>
<evidence type="ECO:0000313" key="2">
    <source>
        <dbReference type="Proteomes" id="UP000256621"/>
    </source>
</evidence>
<protein>
    <submittedName>
        <fullName evidence="1">Uncharacterized protein</fullName>
    </submittedName>
</protein>